<name>A0A4P6JZH2_KTERU</name>
<keyword evidence="2" id="KW-1185">Reference proteome</keyword>
<gene>
    <name evidence="1" type="ORF">EPA93_35625</name>
</gene>
<dbReference type="AlphaFoldDB" id="A0A4P6JZH2"/>
<evidence type="ECO:0000313" key="1">
    <source>
        <dbReference type="EMBL" id="QBD81015.1"/>
    </source>
</evidence>
<dbReference type="RefSeq" id="WP_129892077.1">
    <property type="nucleotide sequence ID" value="NZ_CP035758.1"/>
</dbReference>
<protein>
    <submittedName>
        <fullName evidence="1">Uncharacterized protein</fullName>
    </submittedName>
</protein>
<accession>A0A4P6JZH2</accession>
<sequence length="151" mass="17438">MKNLLLPIRLELRPAQLSLVPQLKELFPEIEAVAQETIRSYAYFATINLSAPGLTQAAFLQQHQIHYIDLQREREEVIKVCFQGLDINGVRIHSVTCCTDSLGHVSAYLEGKERDGQMWQTAHPYLHGEERDEHIFIVNFPASWQLRERGR</sequence>
<organism evidence="1 2">
    <name type="scientific">Ktedonosporobacter rubrisoli</name>
    <dbReference type="NCBI Taxonomy" id="2509675"/>
    <lineage>
        <taxon>Bacteria</taxon>
        <taxon>Bacillati</taxon>
        <taxon>Chloroflexota</taxon>
        <taxon>Ktedonobacteria</taxon>
        <taxon>Ktedonobacterales</taxon>
        <taxon>Ktedonosporobacteraceae</taxon>
        <taxon>Ktedonosporobacter</taxon>
    </lineage>
</organism>
<dbReference type="EMBL" id="CP035758">
    <property type="protein sequence ID" value="QBD81015.1"/>
    <property type="molecule type" value="Genomic_DNA"/>
</dbReference>
<proteinExistence type="predicted"/>
<dbReference type="Proteomes" id="UP000290365">
    <property type="component" value="Chromosome"/>
</dbReference>
<reference evidence="1 2" key="1">
    <citation type="submission" date="2019-01" db="EMBL/GenBank/DDBJ databases">
        <title>Ktedonosporobacter rubrisoli SCAWS-G2.</title>
        <authorList>
            <person name="Huang Y."/>
            <person name="Yan B."/>
        </authorList>
    </citation>
    <scope>NUCLEOTIDE SEQUENCE [LARGE SCALE GENOMIC DNA]</scope>
    <source>
        <strain evidence="1 2">SCAWS-G2</strain>
    </source>
</reference>
<evidence type="ECO:0000313" key="2">
    <source>
        <dbReference type="Proteomes" id="UP000290365"/>
    </source>
</evidence>
<dbReference type="KEGG" id="kbs:EPA93_35625"/>